<feature type="binding site" evidence="13">
    <location>
        <begin position="10"/>
        <end position="15"/>
    </location>
    <ligand>
        <name>NADP(+)</name>
        <dbReference type="ChEBI" id="CHEBI:58349"/>
    </ligand>
</feature>
<evidence type="ECO:0000259" key="16">
    <source>
        <dbReference type="Pfam" id="PF00742"/>
    </source>
</evidence>
<feature type="active site" description="Proton donor" evidence="12">
    <location>
        <position position="224"/>
    </location>
</feature>
<evidence type="ECO:0000256" key="2">
    <source>
        <dbReference type="ARBA" id="ARBA00005062"/>
    </source>
</evidence>
<evidence type="ECO:0000256" key="10">
    <source>
        <dbReference type="ARBA" id="ARBA00023167"/>
    </source>
</evidence>
<dbReference type="GO" id="GO:0009086">
    <property type="term" value="P:methionine biosynthetic process"/>
    <property type="evidence" value="ECO:0007669"/>
    <property type="project" value="UniProtKB-KW"/>
</dbReference>
<dbReference type="InterPro" id="IPR019811">
    <property type="entry name" value="HDH_CS"/>
</dbReference>
<accession>A0A6L8VB07</accession>
<dbReference type="AlphaFoldDB" id="A0A6L8VB07"/>
<dbReference type="FunFam" id="3.30.360.10:FF:000005">
    <property type="entry name" value="Homoserine dehydrogenase"/>
    <property type="match status" value="1"/>
</dbReference>
<evidence type="ECO:0000256" key="4">
    <source>
        <dbReference type="ARBA" id="ARBA00013213"/>
    </source>
</evidence>
<evidence type="ECO:0000256" key="12">
    <source>
        <dbReference type="PIRSR" id="PIRSR036497-1"/>
    </source>
</evidence>
<keyword evidence="10 14" id="KW-0486">Methionine biosynthesis</keyword>
<dbReference type="GO" id="GO:0050661">
    <property type="term" value="F:NADP binding"/>
    <property type="evidence" value="ECO:0007669"/>
    <property type="project" value="InterPro"/>
</dbReference>
<dbReference type="PROSITE" id="PS01042">
    <property type="entry name" value="HOMOSER_DHGENASE"/>
    <property type="match status" value="1"/>
</dbReference>
<dbReference type="Gene3D" id="3.30.360.10">
    <property type="entry name" value="Dihydrodipicolinate Reductase, domain 2"/>
    <property type="match status" value="1"/>
</dbReference>
<dbReference type="InterPro" id="IPR022697">
    <property type="entry name" value="HDH_short"/>
</dbReference>
<feature type="domain" description="Aspartate/homoserine dehydrogenase NAD-binding" evidence="17">
    <location>
        <begin position="10"/>
        <end position="147"/>
    </location>
</feature>
<dbReference type="GO" id="GO:0004412">
    <property type="term" value="F:homoserine dehydrogenase activity"/>
    <property type="evidence" value="ECO:0007669"/>
    <property type="project" value="UniProtKB-EC"/>
</dbReference>
<dbReference type="Proteomes" id="UP000481087">
    <property type="component" value="Unassembled WGS sequence"/>
</dbReference>
<comment type="pathway">
    <text evidence="2 14">Amino-acid biosynthesis; L-methionine biosynthesis via de novo pathway; L-homoserine from L-aspartate: step 3/3.</text>
</comment>
<dbReference type="PIRSF" id="PIRSF036497">
    <property type="entry name" value="HDH_short"/>
    <property type="match status" value="1"/>
</dbReference>
<feature type="domain" description="Homoserine dehydrogenase catalytic" evidence="16">
    <location>
        <begin position="162"/>
        <end position="334"/>
    </location>
</feature>
<gene>
    <name evidence="18" type="ORF">GQF01_30840</name>
</gene>
<dbReference type="PANTHER" id="PTHR43331:SF1">
    <property type="entry name" value="HOMOSERINE DEHYDROGENASE"/>
    <property type="match status" value="1"/>
</dbReference>
<keyword evidence="6 14" id="KW-0028">Amino-acid biosynthesis</keyword>
<evidence type="ECO:0000256" key="3">
    <source>
        <dbReference type="ARBA" id="ARBA00006753"/>
    </source>
</evidence>
<evidence type="ECO:0000256" key="9">
    <source>
        <dbReference type="ARBA" id="ARBA00023053"/>
    </source>
</evidence>
<comment type="pathway">
    <text evidence="1 14">Amino-acid biosynthesis; L-threonine biosynthesis; L-threonine from L-aspartate: step 3/5.</text>
</comment>
<dbReference type="EMBL" id="WTUZ01000039">
    <property type="protein sequence ID" value="MZQ86509.1"/>
    <property type="molecule type" value="Genomic_DNA"/>
</dbReference>
<evidence type="ECO:0000256" key="15">
    <source>
        <dbReference type="RuleBase" id="RU004171"/>
    </source>
</evidence>
<evidence type="ECO:0000256" key="8">
    <source>
        <dbReference type="ARBA" id="ARBA00023002"/>
    </source>
</evidence>
<evidence type="ECO:0000259" key="17">
    <source>
        <dbReference type="Pfam" id="PF03447"/>
    </source>
</evidence>
<dbReference type="UniPathway" id="UPA00050">
    <property type="reaction ID" value="UER00063"/>
</dbReference>
<protein>
    <recommendedName>
        <fullName evidence="5 14">Homoserine dehydrogenase</fullName>
        <ecNumber evidence="4 14">1.1.1.3</ecNumber>
    </recommendedName>
</protein>
<dbReference type="SUPFAM" id="SSF55347">
    <property type="entry name" value="Glyceraldehyde-3-phosphate dehydrogenase-like, C-terminal domain"/>
    <property type="match status" value="1"/>
</dbReference>
<comment type="similarity">
    <text evidence="3 15">Belongs to the homoserine dehydrogenase family.</text>
</comment>
<dbReference type="GO" id="GO:0009088">
    <property type="term" value="P:threonine biosynthetic process"/>
    <property type="evidence" value="ECO:0007669"/>
    <property type="project" value="UniProtKB-UniPathway"/>
</dbReference>
<dbReference type="InterPro" id="IPR036291">
    <property type="entry name" value="NAD(P)-bd_dom_sf"/>
</dbReference>
<feature type="binding site" evidence="13">
    <location>
        <position position="209"/>
    </location>
    <ligand>
        <name>L-homoserine</name>
        <dbReference type="ChEBI" id="CHEBI:57476"/>
    </ligand>
</feature>
<keyword evidence="7 14" id="KW-0791">Threonine biosynthesis</keyword>
<evidence type="ECO:0000256" key="7">
    <source>
        <dbReference type="ARBA" id="ARBA00022697"/>
    </source>
</evidence>
<dbReference type="SUPFAM" id="SSF51735">
    <property type="entry name" value="NAD(P)-binding Rossmann-fold domains"/>
    <property type="match status" value="1"/>
</dbReference>
<dbReference type="InterPro" id="IPR001342">
    <property type="entry name" value="HDH_cat"/>
</dbReference>
<dbReference type="InterPro" id="IPR005106">
    <property type="entry name" value="Asp/hSer_DH_NAD-bd"/>
</dbReference>
<comment type="catalytic activity">
    <reaction evidence="11">
        <text>L-homoserine + NADP(+) = L-aspartate 4-semialdehyde + NADPH + H(+)</text>
        <dbReference type="Rhea" id="RHEA:15761"/>
        <dbReference type="ChEBI" id="CHEBI:15378"/>
        <dbReference type="ChEBI" id="CHEBI:57476"/>
        <dbReference type="ChEBI" id="CHEBI:57783"/>
        <dbReference type="ChEBI" id="CHEBI:58349"/>
        <dbReference type="ChEBI" id="CHEBI:537519"/>
        <dbReference type="EC" id="1.1.1.3"/>
    </reaction>
    <physiologicalReaction direction="right-to-left" evidence="11">
        <dbReference type="Rhea" id="RHEA:15763"/>
    </physiologicalReaction>
</comment>
<evidence type="ECO:0000256" key="6">
    <source>
        <dbReference type="ARBA" id="ARBA00022605"/>
    </source>
</evidence>
<evidence type="ECO:0000256" key="14">
    <source>
        <dbReference type="RuleBase" id="RU000579"/>
    </source>
</evidence>
<organism evidence="18 19">
    <name type="scientific">Paenibacillus silvestris</name>
    <dbReference type="NCBI Taxonomy" id="2606219"/>
    <lineage>
        <taxon>Bacteria</taxon>
        <taxon>Bacillati</taxon>
        <taxon>Bacillota</taxon>
        <taxon>Bacilli</taxon>
        <taxon>Bacillales</taxon>
        <taxon>Paenibacillaceae</taxon>
        <taxon>Paenibacillus</taxon>
    </lineage>
</organism>
<evidence type="ECO:0000313" key="19">
    <source>
        <dbReference type="Proteomes" id="UP000481087"/>
    </source>
</evidence>
<evidence type="ECO:0000256" key="13">
    <source>
        <dbReference type="PIRSR" id="PIRSR036497-2"/>
    </source>
</evidence>
<dbReference type="PANTHER" id="PTHR43331">
    <property type="entry name" value="HOMOSERINE DEHYDROGENASE"/>
    <property type="match status" value="1"/>
</dbReference>
<evidence type="ECO:0000256" key="5">
    <source>
        <dbReference type="ARBA" id="ARBA00013376"/>
    </source>
</evidence>
<evidence type="ECO:0000256" key="11">
    <source>
        <dbReference type="ARBA" id="ARBA00048841"/>
    </source>
</evidence>
<dbReference type="NCBIfam" id="NF005290">
    <property type="entry name" value="PRK06813.1"/>
    <property type="match status" value="1"/>
</dbReference>
<keyword evidence="9" id="KW-0915">Sodium</keyword>
<keyword evidence="8 14" id="KW-0560">Oxidoreductase</keyword>
<feature type="binding site" evidence="13">
    <location>
        <position position="124"/>
    </location>
    <ligand>
        <name>NADPH</name>
        <dbReference type="ChEBI" id="CHEBI:57783"/>
    </ligand>
</feature>
<keyword evidence="19" id="KW-1185">Reference proteome</keyword>
<reference evidence="18 19" key="1">
    <citation type="submission" date="2019-12" db="EMBL/GenBank/DDBJ databases">
        <title>Paenibacillus sp. nov. sp. isolated from soil.</title>
        <authorList>
            <person name="Kim J."/>
            <person name="Jeong S.E."/>
            <person name="Jung H.S."/>
            <person name="Jeon C.O."/>
        </authorList>
    </citation>
    <scope>NUCLEOTIDE SEQUENCE [LARGE SCALE GENOMIC DNA]</scope>
    <source>
        <strain evidence="18 19">5J-6</strain>
    </source>
</reference>
<evidence type="ECO:0000313" key="18">
    <source>
        <dbReference type="EMBL" id="MZQ86509.1"/>
    </source>
</evidence>
<dbReference type="RefSeq" id="WP_161410914.1">
    <property type="nucleotide sequence ID" value="NZ_WTUZ01000039.1"/>
</dbReference>
<name>A0A6L8VB07_9BACL</name>
<dbReference type="Pfam" id="PF03447">
    <property type="entry name" value="NAD_binding_3"/>
    <property type="match status" value="1"/>
</dbReference>
<keyword evidence="13 14" id="KW-0521">NADP</keyword>
<dbReference type="Gene3D" id="3.40.50.720">
    <property type="entry name" value="NAD(P)-binding Rossmann-like Domain"/>
    <property type="match status" value="1"/>
</dbReference>
<dbReference type="Pfam" id="PF00742">
    <property type="entry name" value="Homoserine_dh"/>
    <property type="match status" value="1"/>
</dbReference>
<dbReference type="EC" id="1.1.1.3" evidence="4 14"/>
<dbReference type="UniPathway" id="UPA00051">
    <property type="reaction ID" value="UER00465"/>
</dbReference>
<evidence type="ECO:0000256" key="1">
    <source>
        <dbReference type="ARBA" id="ARBA00005056"/>
    </source>
</evidence>
<comment type="caution">
    <text evidence="18">The sequence shown here is derived from an EMBL/GenBank/DDBJ whole genome shotgun (WGS) entry which is preliminary data.</text>
</comment>
<sequence>MLKKNIVLTGFGSVGREFIRLLKEKSEMIKQNYNLELRLVAVGGRDGFISSEEGLNLHILSESELGSQSLSDYAHNLRIPLTSSYVNADVLVEATPTDVGSGEPGFSNMITAFHNRMDVVAISKGALVAHYDTVFEVAKANKARLKYSAATAAALPTKDIGEISLAGSEIVGIEGILNGTTNYILTCMQEEDLSFEEALRTAQQKGIAETNPDLDVKGIDSACKILLLANDLLGTRYLLEDLSIQGIDAITKEQMAECKRRGSKFKLLAKALKRDGKVHINIAPTEISSGHMLFGVDGTNKGIVFQTDTMGAVCAIGGSSSPRGAAAAALKDVINLYRDHEFN</sequence>
<proteinExistence type="inferred from homology"/>